<evidence type="ECO:0000313" key="2">
    <source>
        <dbReference type="Proteomes" id="UP000000674"/>
    </source>
</evidence>
<accession>A0B7I5</accession>
<organism evidence="1 2">
    <name type="scientific">Methanothrix thermoacetophila (strain DSM 6194 / JCM 14653 / NBRC 101360 / PT)</name>
    <name type="common">Methanosaeta thermophila</name>
    <dbReference type="NCBI Taxonomy" id="349307"/>
    <lineage>
        <taxon>Archaea</taxon>
        <taxon>Methanobacteriati</taxon>
        <taxon>Methanobacteriota</taxon>
        <taxon>Stenosarchaea group</taxon>
        <taxon>Methanomicrobia</taxon>
        <taxon>Methanotrichales</taxon>
        <taxon>Methanotrichaceae</taxon>
        <taxon>Methanothrix</taxon>
    </lineage>
</organism>
<dbReference type="EMBL" id="CP000477">
    <property type="protein sequence ID" value="ABK14659.1"/>
    <property type="molecule type" value="Genomic_DNA"/>
</dbReference>
<dbReference type="AlphaFoldDB" id="A0B7I5"/>
<reference evidence="1 2" key="1">
    <citation type="submission" date="2006-10" db="EMBL/GenBank/DDBJ databases">
        <title>Complete sequence of Methanosaeta thermophila PT.</title>
        <authorList>
            <consortium name="US DOE Joint Genome Institute"/>
            <person name="Copeland A."/>
            <person name="Lucas S."/>
            <person name="Lapidus A."/>
            <person name="Barry K."/>
            <person name="Detter J.C."/>
            <person name="Glavina del Rio T."/>
            <person name="Hammon N."/>
            <person name="Israni S."/>
            <person name="Pitluck S."/>
            <person name="Chain P."/>
            <person name="Malfatti S."/>
            <person name="Shin M."/>
            <person name="Vergez L."/>
            <person name="Schmutz J."/>
            <person name="Larimer F."/>
            <person name="Land M."/>
            <person name="Hauser L."/>
            <person name="Kyrpides N."/>
            <person name="Kim E."/>
            <person name="Smith K.S."/>
            <person name="Ingram-Smith C."/>
            <person name="Richardson P."/>
        </authorList>
    </citation>
    <scope>NUCLEOTIDE SEQUENCE [LARGE SCALE GENOMIC DNA]</scope>
    <source>
        <strain evidence="2">DSM 6194 / JCM 14653 / NBRC 101360 / PT</strain>
    </source>
</reference>
<dbReference type="GeneID" id="4462335"/>
<dbReference type="STRING" id="349307.Mthe_0871"/>
<sequence length="130" mass="15361">MRKGFALAALALSILALPCLAEEISLEYDWLSPWYNPFLTHSYRWEYSWVYPVDRLPYYSPYYGYTPVYYPVYGAYRYPSPSHLVRTTFDPAELGIDPWWDVNVYGLRGMTFYYTTPPTFFYSGGGYVMR</sequence>
<gene>
    <name evidence="1" type="ordered locus">Mthe_0871</name>
</gene>
<dbReference type="RefSeq" id="WP_011696054.1">
    <property type="nucleotide sequence ID" value="NC_008553.1"/>
</dbReference>
<dbReference type="Proteomes" id="UP000000674">
    <property type="component" value="Chromosome"/>
</dbReference>
<name>A0B7I5_METTP</name>
<proteinExistence type="predicted"/>
<dbReference type="HOGENOM" id="CLU_1933295_0_0_2"/>
<protein>
    <submittedName>
        <fullName evidence="1">Uncharacterized protein</fullName>
    </submittedName>
</protein>
<dbReference type="KEGG" id="mtp:Mthe_0871"/>
<evidence type="ECO:0000313" key="1">
    <source>
        <dbReference type="EMBL" id="ABK14659.1"/>
    </source>
</evidence>
<keyword evidence="2" id="KW-1185">Reference proteome</keyword>